<keyword evidence="1" id="KW-0472">Membrane</keyword>
<sequence length="62" mass="7255">MIGFVVSMYALVVSTYMPETKNQILDWIKHDSHYCMLVPVTLPVTILVVLFNWLGMKLFRHN</sequence>
<dbReference type="PANTHER" id="PTHR36485:SF1">
    <property type="entry name" value="TRANSMEMBRANE PROTEIN"/>
    <property type="match status" value="1"/>
</dbReference>
<keyword evidence="1" id="KW-0812">Transmembrane</keyword>
<evidence type="ECO:0000313" key="3">
    <source>
        <dbReference type="Proteomes" id="UP000807716"/>
    </source>
</evidence>
<dbReference type="PANTHER" id="PTHR36485">
    <property type="entry name" value="OS01G0939000 PROTEIN"/>
    <property type="match status" value="1"/>
</dbReference>
<dbReference type="Pfam" id="PF15159">
    <property type="entry name" value="PIG-Y"/>
    <property type="match status" value="1"/>
</dbReference>
<protein>
    <submittedName>
        <fullName evidence="2">Uncharacterized protein</fullName>
    </submittedName>
</protein>
<comment type="caution">
    <text evidence="2">The sequence shown here is derived from an EMBL/GenBank/DDBJ whole genome shotgun (WGS) entry which is preliminary data.</text>
</comment>
<organism evidence="2 3">
    <name type="scientific">Actinomortierella ambigua</name>
    <dbReference type="NCBI Taxonomy" id="1343610"/>
    <lineage>
        <taxon>Eukaryota</taxon>
        <taxon>Fungi</taxon>
        <taxon>Fungi incertae sedis</taxon>
        <taxon>Mucoromycota</taxon>
        <taxon>Mortierellomycotina</taxon>
        <taxon>Mortierellomycetes</taxon>
        <taxon>Mortierellales</taxon>
        <taxon>Mortierellaceae</taxon>
        <taxon>Actinomortierella</taxon>
    </lineage>
</organism>
<evidence type="ECO:0000256" key="1">
    <source>
        <dbReference type="SAM" id="Phobius"/>
    </source>
</evidence>
<keyword evidence="1" id="KW-1133">Transmembrane helix</keyword>
<evidence type="ECO:0000313" key="2">
    <source>
        <dbReference type="EMBL" id="KAG0257950.1"/>
    </source>
</evidence>
<accession>A0A9P6U3R9</accession>
<gene>
    <name evidence="2" type="ORF">DFQ27_004887</name>
</gene>
<feature type="transmembrane region" description="Helical" evidence="1">
    <location>
        <begin position="36"/>
        <end position="54"/>
    </location>
</feature>
<proteinExistence type="predicted"/>
<keyword evidence="3" id="KW-1185">Reference proteome</keyword>
<dbReference type="AlphaFoldDB" id="A0A9P6U3R9"/>
<name>A0A9P6U3R9_9FUNG</name>
<dbReference type="InterPro" id="IPR029164">
    <property type="entry name" value="PIG-Y"/>
</dbReference>
<dbReference type="OrthoDB" id="2157498at2759"/>
<dbReference type="Proteomes" id="UP000807716">
    <property type="component" value="Unassembled WGS sequence"/>
</dbReference>
<dbReference type="EMBL" id="JAAAJB010000342">
    <property type="protein sequence ID" value="KAG0257950.1"/>
    <property type="molecule type" value="Genomic_DNA"/>
</dbReference>
<reference evidence="2" key="1">
    <citation type="journal article" date="2020" name="Fungal Divers.">
        <title>Resolving the Mortierellaceae phylogeny through synthesis of multi-gene phylogenetics and phylogenomics.</title>
        <authorList>
            <person name="Vandepol N."/>
            <person name="Liber J."/>
            <person name="Desiro A."/>
            <person name="Na H."/>
            <person name="Kennedy M."/>
            <person name="Barry K."/>
            <person name="Grigoriev I.V."/>
            <person name="Miller A.N."/>
            <person name="O'Donnell K."/>
            <person name="Stajich J.E."/>
            <person name="Bonito G."/>
        </authorList>
    </citation>
    <scope>NUCLEOTIDE SEQUENCE</scope>
    <source>
        <strain evidence="2">BC1065</strain>
    </source>
</reference>